<comment type="caution">
    <text evidence="2">The sequence shown here is derived from an EMBL/GenBank/DDBJ whole genome shotgun (WGS) entry which is preliminary data.</text>
</comment>
<dbReference type="EMBL" id="JARPUR010000001">
    <property type="protein sequence ID" value="KAK4887007.1"/>
    <property type="molecule type" value="Genomic_DNA"/>
</dbReference>
<feature type="compositionally biased region" description="Basic and acidic residues" evidence="1">
    <location>
        <begin position="130"/>
        <end position="140"/>
    </location>
</feature>
<organism evidence="2 3">
    <name type="scientific">Aquatica leii</name>
    <dbReference type="NCBI Taxonomy" id="1421715"/>
    <lineage>
        <taxon>Eukaryota</taxon>
        <taxon>Metazoa</taxon>
        <taxon>Ecdysozoa</taxon>
        <taxon>Arthropoda</taxon>
        <taxon>Hexapoda</taxon>
        <taxon>Insecta</taxon>
        <taxon>Pterygota</taxon>
        <taxon>Neoptera</taxon>
        <taxon>Endopterygota</taxon>
        <taxon>Coleoptera</taxon>
        <taxon>Polyphaga</taxon>
        <taxon>Elateriformia</taxon>
        <taxon>Elateroidea</taxon>
        <taxon>Lampyridae</taxon>
        <taxon>Luciolinae</taxon>
        <taxon>Aquatica</taxon>
    </lineage>
</organism>
<dbReference type="Proteomes" id="UP001353858">
    <property type="component" value="Unassembled WGS sequence"/>
</dbReference>
<evidence type="ECO:0000313" key="3">
    <source>
        <dbReference type="Proteomes" id="UP001353858"/>
    </source>
</evidence>
<name>A0AAN7PI29_9COLE</name>
<reference evidence="3" key="1">
    <citation type="submission" date="2023-01" db="EMBL/GenBank/DDBJ databases">
        <title>Key to firefly adult light organ development and bioluminescence: homeobox transcription factors regulate luciferase expression and transportation to peroxisome.</title>
        <authorList>
            <person name="Fu X."/>
        </authorList>
    </citation>
    <scope>NUCLEOTIDE SEQUENCE [LARGE SCALE GENOMIC DNA]</scope>
</reference>
<proteinExistence type="predicted"/>
<protein>
    <submittedName>
        <fullName evidence="2">Uncharacterized protein</fullName>
    </submittedName>
</protein>
<feature type="region of interest" description="Disordered" evidence="1">
    <location>
        <begin position="130"/>
        <end position="159"/>
    </location>
</feature>
<dbReference type="AlphaFoldDB" id="A0AAN7PI29"/>
<keyword evidence="3" id="KW-1185">Reference proteome</keyword>
<accession>A0AAN7PI29</accession>
<evidence type="ECO:0000313" key="2">
    <source>
        <dbReference type="EMBL" id="KAK4887007.1"/>
    </source>
</evidence>
<evidence type="ECO:0000256" key="1">
    <source>
        <dbReference type="SAM" id="MobiDB-lite"/>
    </source>
</evidence>
<dbReference type="PANTHER" id="PTHR33173:SF2">
    <property type="entry name" value="MYND-TYPE DOMAIN-CONTAINING PROTEIN"/>
    <property type="match status" value="1"/>
</dbReference>
<dbReference type="PANTHER" id="PTHR33173">
    <property type="match status" value="1"/>
</dbReference>
<sequence length="796" mass="91447">MPRKQGYLEEKTRFLEITSKERVKAMIEDEITEIVQEFPSKFPNYVLYVLNAAGYDNLLSLASLKDNFAENISNIEKFAREDLQSLIRSDQKQLFYGAYANNPSKFKIVQGHLVLLKKLAEMSQIKIEKKTKAKHQEENQKGISQEARKGNQANSKPQEPIKHIKTLTLNYIKSFCKKEINVTGKDTDGYEKLKNLSEQFETLLENIKFEIESESIIKISCIYCDHISKAYCVNAKYGKKWVMSNFNAHFVSHFKLKSKRSCEDTGMSKKSKLKNPSIASFFSTSAASTSKSALSNALSSSGPSSNSSLMNSIEVIQDEMLPTNNFFEENETTADKTQEAGSFAVNPQPQCSKWKDEKYSKRERHLRKLQSFDPLQYKLTDFYELIKEITNSIQKSEVVKSKLRENVDSKKNDQNDDIGFMMKMLFDTAKKNMNKKENLNRFSDPMKLFGLYIYLTGGPIVYDFLAKNFKNIFPSIPTLSRSLTNETSPLRIIEGVVRIDQLKVFLEKRNLPMKVFISEDQTSIIQRAEYDSSSNKMIGFVADINEKSGFPKNDMFVVNKLTDIQAAFSQRTKAKNVYVFIAQPLKDKAPPLLLTAFGTDNKFNSEQVMKRWKFIKQAAEQQGVEVLGYASDGDPRCLKAMKLWTHLPSSDTNIYSPYFQMNFNVEIPTVFQDTVHIATKLKTRFLKPDVHLPMRNYNVSVKHIEQLMDNVSKEKHLLQKSYLESTDKMNFNSIDKLCSENVIVLLKQQPEANGTRQYLLLVRNILKAYLDKTLNIIERIYSAWYPIFFYDSGGNG</sequence>
<gene>
    <name evidence="2" type="ORF">RN001_003278</name>
</gene>